<dbReference type="Proteomes" id="UP000798662">
    <property type="component" value="Chromosome 3"/>
</dbReference>
<keyword evidence="2" id="KW-1185">Reference proteome</keyword>
<gene>
    <name evidence="1" type="ORF">I4F81_010427</name>
</gene>
<accession>A0ACC3CCF5</accession>
<organism evidence="1 2">
    <name type="scientific">Pyropia yezoensis</name>
    <name type="common">Susabi-nori</name>
    <name type="synonym">Porphyra yezoensis</name>
    <dbReference type="NCBI Taxonomy" id="2788"/>
    <lineage>
        <taxon>Eukaryota</taxon>
        <taxon>Rhodophyta</taxon>
        <taxon>Bangiophyceae</taxon>
        <taxon>Bangiales</taxon>
        <taxon>Bangiaceae</taxon>
        <taxon>Pyropia</taxon>
    </lineage>
</organism>
<dbReference type="EMBL" id="CM020620">
    <property type="protein sequence ID" value="KAK1867930.1"/>
    <property type="molecule type" value="Genomic_DNA"/>
</dbReference>
<name>A0ACC3CCF5_PYRYE</name>
<sequence length="438" mass="44960">MRVMARCPAIVRAPLLMLRWRPKQDFALAHPEVSHMVPLQAWTMLDMWAALDAVPDLVGEVVTGIQALDPAEMGERKTPHRLRRLLRTVAGVDRNRLRQAGDALPTALIDLLLSTEQARDGRHDNVGEDILGLLAVFALVPGKVIRGPLVCQTLFTYACSEPRGEDVYHPPASTLLLGFMAATWGWGPDHNGGSQEGDGRKAQAMRAVLLRSIGAGVLPTPPPRGQGGPNGELPPAGRTALTLLLALRGSAVPPDAFDGVYWKAQGGGHKAACAAWRRLAAGEGLPAAGGLAAALAPGAALSPAEAAAAVAAPLVGLPTGGCPAVVVDGPPRGWRWPAEVGARVEAAGLPLADVVVLVDPLSGGLSALPAAAHAPAPDHPGAGAMAAAAAEARAAGALVDADGDRALVVVVAAHPPRVVVFGAAALRLCPRGQEQSVD</sequence>
<proteinExistence type="predicted"/>
<evidence type="ECO:0000313" key="1">
    <source>
        <dbReference type="EMBL" id="KAK1867930.1"/>
    </source>
</evidence>
<reference evidence="1" key="1">
    <citation type="submission" date="2019-11" db="EMBL/GenBank/DDBJ databases">
        <title>Nori genome reveals adaptations in red seaweeds to the harsh intertidal environment.</title>
        <authorList>
            <person name="Wang D."/>
            <person name="Mao Y."/>
        </authorList>
    </citation>
    <scope>NUCLEOTIDE SEQUENCE</scope>
    <source>
        <tissue evidence="1">Gametophyte</tissue>
    </source>
</reference>
<evidence type="ECO:0000313" key="2">
    <source>
        <dbReference type="Proteomes" id="UP000798662"/>
    </source>
</evidence>
<protein>
    <submittedName>
        <fullName evidence="1">Uncharacterized protein</fullName>
    </submittedName>
</protein>
<comment type="caution">
    <text evidence="1">The sequence shown here is derived from an EMBL/GenBank/DDBJ whole genome shotgun (WGS) entry which is preliminary data.</text>
</comment>